<dbReference type="AlphaFoldDB" id="B1VAJ1"/>
<evidence type="ECO:0000259" key="3">
    <source>
        <dbReference type="Pfam" id="PF21984"/>
    </source>
</evidence>
<dbReference type="Pfam" id="PF07261">
    <property type="entry name" value="DnaB_2"/>
    <property type="match status" value="1"/>
</dbReference>
<organism evidence="4 5">
    <name type="scientific">Phytoplasma australiense</name>
    <dbReference type="NCBI Taxonomy" id="59748"/>
    <lineage>
        <taxon>Bacteria</taxon>
        <taxon>Bacillati</taxon>
        <taxon>Mycoplasmatota</taxon>
        <taxon>Mollicutes</taxon>
        <taxon>Acholeplasmatales</taxon>
        <taxon>Acholeplasmataceae</taxon>
        <taxon>Candidatus Phytoplasma</taxon>
        <taxon>16SrXII (Stolbur group)</taxon>
    </lineage>
</organism>
<dbReference type="SUPFAM" id="SSF158499">
    <property type="entry name" value="DnaD domain-like"/>
    <property type="match status" value="1"/>
</dbReference>
<feature type="domain" description="DnaD N-terminal" evidence="3">
    <location>
        <begin position="13"/>
        <end position="103"/>
    </location>
</feature>
<dbReference type="KEGG" id="pal:PA0630"/>
<sequence length="204" mass="24455">MLKKLYEDGFLLIEKILIQEYQRLNLTYQELVVLMFLFDFSKKRVFSSNALAKKTGISKNEVENILETLLSKGFFELLQETKGNKIIEVFSLNLTFQKIEQIYLEDFSKEKEVLEKTLIQETIDFIEQNKGQELVSYELDVIKNWYQKQEFSHKEIKEIIEEALHYKKTSVFYIDKLLHQKKIIQIEPDEKDEKILQKLFKKVK</sequence>
<dbReference type="EMBL" id="AM422018">
    <property type="protein sequence ID" value="CAM11964.1"/>
    <property type="molecule type" value="Genomic_DNA"/>
</dbReference>
<dbReference type="Gene3D" id="1.10.10.10">
    <property type="entry name" value="Winged helix-like DNA-binding domain superfamily/Winged helix DNA-binding domain"/>
    <property type="match status" value="1"/>
</dbReference>
<dbReference type="InterPro" id="IPR034829">
    <property type="entry name" value="DnaD-like_sf"/>
</dbReference>
<dbReference type="Pfam" id="PF21984">
    <property type="entry name" value="DnaD_N"/>
    <property type="match status" value="1"/>
</dbReference>
<gene>
    <name evidence="4" type="primary">dnaD</name>
    <name evidence="4" type="ordered locus">PA0630</name>
</gene>
<dbReference type="Proteomes" id="UP000008323">
    <property type="component" value="Chromosome"/>
</dbReference>
<evidence type="ECO:0000259" key="2">
    <source>
        <dbReference type="Pfam" id="PF07261"/>
    </source>
</evidence>
<evidence type="ECO:0000313" key="4">
    <source>
        <dbReference type="EMBL" id="CAM11964.1"/>
    </source>
</evidence>
<dbReference type="InterPro" id="IPR006343">
    <property type="entry name" value="DnaB/C_C"/>
</dbReference>
<dbReference type="SUPFAM" id="SSF46785">
    <property type="entry name" value="Winged helix' DNA-binding domain"/>
    <property type="match status" value="1"/>
</dbReference>
<dbReference type="STRING" id="59748.PA0630"/>
<evidence type="ECO:0000313" key="5">
    <source>
        <dbReference type="Proteomes" id="UP000008323"/>
    </source>
</evidence>
<reference evidence="4 5" key="1">
    <citation type="journal article" date="2008" name="J. Bacteriol.">
        <title>Comparative genome analysis of 'Candidatus Phytoplasma australiense' (subgroup tuf-Australia I; rp-A) and 'Ca. Phytoplasma asteris' strains OY-M and AY-WB.</title>
        <authorList>
            <person name="Tran-Nguyen L.T."/>
            <person name="Kube M."/>
            <person name="Schneider B."/>
            <person name="Reinhardt R."/>
            <person name="Gibb K.S."/>
        </authorList>
    </citation>
    <scope>NUCLEOTIDE SEQUENCE [LARGE SCALE GENOMIC DNA]</scope>
</reference>
<proteinExistence type="inferred from homology"/>
<accession>B1VAJ1</accession>
<dbReference type="eggNOG" id="COG3935">
    <property type="taxonomic scope" value="Bacteria"/>
</dbReference>
<feature type="domain" description="DnaB/C C-terminal" evidence="2">
    <location>
        <begin position="123"/>
        <end position="178"/>
    </location>
</feature>
<name>B1VAJ1_PHYAS</name>
<dbReference type="InterPro" id="IPR053843">
    <property type="entry name" value="DnaD_N"/>
</dbReference>
<dbReference type="Gene3D" id="1.10.10.630">
    <property type="entry name" value="DnaD domain-like"/>
    <property type="match status" value="1"/>
</dbReference>
<comment type="similarity">
    <text evidence="1">Belongs to the DnaB/DnaD family.</text>
</comment>
<dbReference type="InterPro" id="IPR036390">
    <property type="entry name" value="WH_DNA-bd_sf"/>
</dbReference>
<evidence type="ECO:0000256" key="1">
    <source>
        <dbReference type="ARBA" id="ARBA00093462"/>
    </source>
</evidence>
<dbReference type="InterPro" id="IPR036388">
    <property type="entry name" value="WH-like_DNA-bd_sf"/>
</dbReference>
<protein>
    <submittedName>
        <fullName evidence="4">Putative DNA replication protein</fullName>
    </submittedName>
</protein>